<dbReference type="EMBL" id="BSYR01000033">
    <property type="protein sequence ID" value="GMI99032.1"/>
    <property type="molecule type" value="Genomic_DNA"/>
</dbReference>
<keyword evidence="1" id="KW-0723">Serine/threonine-protein kinase</keyword>
<organism evidence="4 5">
    <name type="scientific">Hibiscus trionum</name>
    <name type="common">Flower of an hour</name>
    <dbReference type="NCBI Taxonomy" id="183268"/>
    <lineage>
        <taxon>Eukaryota</taxon>
        <taxon>Viridiplantae</taxon>
        <taxon>Streptophyta</taxon>
        <taxon>Embryophyta</taxon>
        <taxon>Tracheophyta</taxon>
        <taxon>Spermatophyta</taxon>
        <taxon>Magnoliopsida</taxon>
        <taxon>eudicotyledons</taxon>
        <taxon>Gunneridae</taxon>
        <taxon>Pentapetalae</taxon>
        <taxon>rosids</taxon>
        <taxon>malvids</taxon>
        <taxon>Malvales</taxon>
        <taxon>Malvaceae</taxon>
        <taxon>Malvoideae</taxon>
        <taxon>Hibiscus</taxon>
    </lineage>
</organism>
<protein>
    <submittedName>
        <fullName evidence="4">Uncharacterized protein</fullName>
    </submittedName>
</protein>
<proteinExistence type="predicted"/>
<dbReference type="InterPro" id="IPR011009">
    <property type="entry name" value="Kinase-like_dom_sf"/>
</dbReference>
<dbReference type="PANTHER" id="PTHR47989">
    <property type="entry name" value="OS01G0750732 PROTEIN"/>
    <property type="match status" value="1"/>
</dbReference>
<evidence type="ECO:0000256" key="1">
    <source>
        <dbReference type="ARBA" id="ARBA00022527"/>
    </source>
</evidence>
<keyword evidence="2" id="KW-0547">Nucleotide-binding</keyword>
<evidence type="ECO:0000313" key="4">
    <source>
        <dbReference type="EMBL" id="GMI99032.1"/>
    </source>
</evidence>
<sequence>MDISRPKGQQCLTEWARPLLESDHSIRELVDPRLGSSYVEQEVYGMLQCASLCIRQDPHTRPCMSQVLRMLEGGIITNLPFDA</sequence>
<comment type="caution">
    <text evidence="4">The sequence shown here is derived from an EMBL/GenBank/DDBJ whole genome shotgun (WGS) entry which is preliminary data.</text>
</comment>
<accession>A0A9W7MCS7</accession>
<dbReference type="PANTHER" id="PTHR47989:SF72">
    <property type="entry name" value="PROTEIN KINASE DOMAIN-CONTAINING PROTEIN"/>
    <property type="match status" value="1"/>
</dbReference>
<keyword evidence="1" id="KW-0808">Transferase</keyword>
<dbReference type="GO" id="GO:0005524">
    <property type="term" value="F:ATP binding"/>
    <property type="evidence" value="ECO:0007669"/>
    <property type="project" value="UniProtKB-KW"/>
</dbReference>
<evidence type="ECO:0000313" key="5">
    <source>
        <dbReference type="Proteomes" id="UP001165190"/>
    </source>
</evidence>
<dbReference type="Proteomes" id="UP001165190">
    <property type="component" value="Unassembled WGS sequence"/>
</dbReference>
<dbReference type="Gene3D" id="1.10.510.10">
    <property type="entry name" value="Transferase(Phosphotransferase) domain 1"/>
    <property type="match status" value="1"/>
</dbReference>
<gene>
    <name evidence="4" type="ORF">HRI_003572500</name>
</gene>
<evidence type="ECO:0000256" key="3">
    <source>
        <dbReference type="ARBA" id="ARBA00022840"/>
    </source>
</evidence>
<dbReference type="OrthoDB" id="1938112at2759"/>
<evidence type="ECO:0000256" key="2">
    <source>
        <dbReference type="ARBA" id="ARBA00022741"/>
    </source>
</evidence>
<reference evidence="4" key="1">
    <citation type="submission" date="2023-05" db="EMBL/GenBank/DDBJ databases">
        <title>Genome and transcriptome analyses reveal genes involved in the formation of fine ridges on petal epidermal cells in Hibiscus trionum.</title>
        <authorList>
            <person name="Koshimizu S."/>
            <person name="Masuda S."/>
            <person name="Ishii T."/>
            <person name="Shirasu K."/>
            <person name="Hoshino A."/>
            <person name="Arita M."/>
        </authorList>
    </citation>
    <scope>NUCLEOTIDE SEQUENCE</scope>
    <source>
        <strain evidence="4">Hamamatsu line</strain>
    </source>
</reference>
<dbReference type="AlphaFoldDB" id="A0A9W7MCS7"/>
<name>A0A9W7MCS7_HIBTR</name>
<keyword evidence="1" id="KW-0418">Kinase</keyword>
<dbReference type="SUPFAM" id="SSF56112">
    <property type="entry name" value="Protein kinase-like (PK-like)"/>
    <property type="match status" value="1"/>
</dbReference>
<dbReference type="GO" id="GO:0004674">
    <property type="term" value="F:protein serine/threonine kinase activity"/>
    <property type="evidence" value="ECO:0007669"/>
    <property type="project" value="UniProtKB-KW"/>
</dbReference>
<keyword evidence="3" id="KW-0067">ATP-binding</keyword>
<keyword evidence="5" id="KW-1185">Reference proteome</keyword>